<dbReference type="Pfam" id="PF24508">
    <property type="entry name" value="TXNDC16_N"/>
    <property type="match status" value="1"/>
</dbReference>
<feature type="chain" id="PRO_5043953500" evidence="1">
    <location>
        <begin position="26"/>
        <end position="88"/>
    </location>
</feature>
<dbReference type="InterPro" id="IPR057639">
    <property type="entry name" value="TXNDC16_N"/>
</dbReference>
<feature type="signal peptide" evidence="1">
    <location>
        <begin position="1"/>
        <end position="25"/>
    </location>
</feature>
<keyword evidence="1" id="KW-0732">Signal</keyword>
<dbReference type="EMBL" id="CALSGD010001742">
    <property type="protein sequence ID" value="CAH7485850.1"/>
    <property type="molecule type" value="Genomic_DNA"/>
</dbReference>
<evidence type="ECO:0000256" key="1">
    <source>
        <dbReference type="SAM" id="SignalP"/>
    </source>
</evidence>
<feature type="domain" description="TXNDC16 N-terminal" evidence="2">
    <location>
        <begin position="28"/>
        <end position="84"/>
    </location>
</feature>
<dbReference type="Proteomes" id="UP001152836">
    <property type="component" value="Unassembled WGS sequence"/>
</dbReference>
<sequence length="88" mass="9848">MMFSGFMVFRAGVVLVLMCSFYKSAEDSLPELSPQQYFSTLQPGKASLAYFYQVGSLSNSVFLEELKEAIRPLQDYGISVSKVDRSLC</sequence>
<reference evidence="3" key="1">
    <citation type="submission" date="2022-06" db="EMBL/GenBank/DDBJ databases">
        <authorList>
            <person name="Andreotti S."/>
            <person name="Wyler E."/>
        </authorList>
    </citation>
    <scope>NUCLEOTIDE SEQUENCE</scope>
</reference>
<gene>
    <name evidence="3" type="primary">Txndc16</name>
    <name evidence="3" type="ORF">PHOROB_LOCUS17805</name>
</gene>
<evidence type="ECO:0000313" key="4">
    <source>
        <dbReference type="Proteomes" id="UP001152836"/>
    </source>
</evidence>
<organism evidence="3 4">
    <name type="scientific">Phodopus roborovskii</name>
    <name type="common">Roborovski's desert hamster</name>
    <name type="synonym">Cricetulus roborovskii</name>
    <dbReference type="NCBI Taxonomy" id="109678"/>
    <lineage>
        <taxon>Eukaryota</taxon>
        <taxon>Metazoa</taxon>
        <taxon>Chordata</taxon>
        <taxon>Craniata</taxon>
        <taxon>Vertebrata</taxon>
        <taxon>Euteleostomi</taxon>
        <taxon>Mammalia</taxon>
        <taxon>Eutheria</taxon>
        <taxon>Euarchontoglires</taxon>
        <taxon>Glires</taxon>
        <taxon>Rodentia</taxon>
        <taxon>Myomorpha</taxon>
        <taxon>Muroidea</taxon>
        <taxon>Cricetidae</taxon>
        <taxon>Cricetinae</taxon>
        <taxon>Phodopus</taxon>
    </lineage>
</organism>
<evidence type="ECO:0000259" key="2">
    <source>
        <dbReference type="Pfam" id="PF24508"/>
    </source>
</evidence>
<evidence type="ECO:0000313" key="3">
    <source>
        <dbReference type="EMBL" id="CAH7485850.1"/>
    </source>
</evidence>
<protein>
    <submittedName>
        <fullName evidence="3">Txndc16 protein</fullName>
    </submittedName>
</protein>
<accession>A0AAV0AGA1</accession>
<name>A0AAV0AGA1_PHORO</name>
<comment type="caution">
    <text evidence="3">The sequence shown here is derived from an EMBL/GenBank/DDBJ whole genome shotgun (WGS) entry which is preliminary data.</text>
</comment>
<keyword evidence="4" id="KW-1185">Reference proteome</keyword>
<dbReference type="AlphaFoldDB" id="A0AAV0AGA1"/>
<proteinExistence type="predicted"/>